<feature type="compositionally biased region" description="Low complexity" evidence="3">
    <location>
        <begin position="597"/>
        <end position="610"/>
    </location>
</feature>
<dbReference type="CDD" id="cd00174">
    <property type="entry name" value="SH3"/>
    <property type="match status" value="1"/>
</dbReference>
<evidence type="ECO:0000256" key="1">
    <source>
        <dbReference type="ARBA" id="ARBA00022443"/>
    </source>
</evidence>
<feature type="compositionally biased region" description="Basic and acidic residues" evidence="3">
    <location>
        <begin position="245"/>
        <end position="254"/>
    </location>
</feature>
<feature type="compositionally biased region" description="Polar residues" evidence="3">
    <location>
        <begin position="331"/>
        <end position="344"/>
    </location>
</feature>
<dbReference type="PANTHER" id="PTHR46333">
    <property type="entry name" value="CYTOKINESIS PROTEIN 3"/>
    <property type="match status" value="1"/>
</dbReference>
<feature type="region of interest" description="Disordered" evidence="3">
    <location>
        <begin position="286"/>
        <end position="363"/>
    </location>
</feature>
<dbReference type="SUPFAM" id="SSF50044">
    <property type="entry name" value="SH3-domain"/>
    <property type="match status" value="1"/>
</dbReference>
<evidence type="ECO:0000313" key="6">
    <source>
        <dbReference type="Proteomes" id="UP000723463"/>
    </source>
</evidence>
<dbReference type="Pfam" id="PF00018">
    <property type="entry name" value="SH3_1"/>
    <property type="match status" value="1"/>
</dbReference>
<comment type="caution">
    <text evidence="5">The sequence shown here is derived from an EMBL/GenBank/DDBJ whole genome shotgun (WGS) entry which is preliminary data.</text>
</comment>
<feature type="compositionally biased region" description="Polar residues" evidence="3">
    <location>
        <begin position="301"/>
        <end position="321"/>
    </location>
</feature>
<keyword evidence="1 2" id="KW-0728">SH3 domain</keyword>
<feature type="compositionally biased region" description="Low complexity" evidence="3">
    <location>
        <begin position="107"/>
        <end position="126"/>
    </location>
</feature>
<dbReference type="EMBL" id="JAAAXW010000024">
    <property type="protein sequence ID" value="KAF9548934.1"/>
    <property type="molecule type" value="Genomic_DNA"/>
</dbReference>
<proteinExistence type="predicted"/>
<reference evidence="5" key="1">
    <citation type="journal article" date="2020" name="Fungal Divers.">
        <title>Resolving the Mortierellaceae phylogeny through synthesis of multi-gene phylogenetics and phylogenomics.</title>
        <authorList>
            <person name="Vandepol N."/>
            <person name="Liber J."/>
            <person name="Desiro A."/>
            <person name="Na H."/>
            <person name="Kennedy M."/>
            <person name="Barry K."/>
            <person name="Grigoriev I.V."/>
            <person name="Miller A.N."/>
            <person name="O'Donnell K."/>
            <person name="Stajich J.E."/>
            <person name="Bonito G."/>
        </authorList>
    </citation>
    <scope>NUCLEOTIDE SEQUENCE</scope>
    <source>
        <strain evidence="5">NRRL 2591</strain>
    </source>
</reference>
<evidence type="ECO:0000259" key="4">
    <source>
        <dbReference type="PROSITE" id="PS50002"/>
    </source>
</evidence>
<feature type="compositionally biased region" description="Low complexity" evidence="3">
    <location>
        <begin position="163"/>
        <end position="195"/>
    </location>
</feature>
<feature type="domain" description="SH3" evidence="4">
    <location>
        <begin position="7"/>
        <end position="67"/>
    </location>
</feature>
<evidence type="ECO:0000256" key="2">
    <source>
        <dbReference type="PROSITE-ProRule" id="PRU00192"/>
    </source>
</evidence>
<dbReference type="InterPro" id="IPR052557">
    <property type="entry name" value="CAP/Cytokinesis_protein"/>
</dbReference>
<evidence type="ECO:0000313" key="5">
    <source>
        <dbReference type="EMBL" id="KAF9548934.1"/>
    </source>
</evidence>
<keyword evidence="6" id="KW-1185">Reference proteome</keyword>
<feature type="compositionally biased region" description="Polar residues" evidence="3">
    <location>
        <begin position="890"/>
        <end position="899"/>
    </location>
</feature>
<sequence length="1599" mass="171410">MDHNSLPVVCTVKVVYAYLAKEEGDLTLQKGDIIKVYDNEGGWWKGSLLPDNTFGIFPSNFVQILSVDEESLESPLSPTRPQGFQRAHSRQNSVGSSKFTRRKPVNNTLSATPAAAANSSSTTSLPYPDTRNASNVSLSIAASRKNPQAIIGDMNQFEEPVHSSPRSEPQQPHQQQQQTMSRRQSQSSQKSTQSRFGHTASHITGILSPVSPTSTSAVCEAQGGRFTLKQISTLPGAFPTPARDSPTKDKPAHDADRRYNQALLSPTSPTTMITSQVAGGRYLTNRISMPNLSGDAPHPQRPSQGSYHCSNSGPTRANSANGPPPGKMYLQDTNNVMRSSSSGARSAYHLPRRNASEISVGGYGDENATLKQELHNTQDPRQSQSGMMPRSTTEYYNQQMLAAGLYNPSAGVPLAQQPYGYNSTGVTPYQQPRSYQHRIAICGTDQPQYSRGHHPALYPDLSLEALAMHNRSQSALDPPRSRASHGSVHGRSRSQVNLRPERSIAFNPYDHQHQQQSSYYPLPIPPQAKSVPMNRLSLGPRVAGPSITIPPVRGARPQSALASYGALTASPTESSPPTSATSATYPYRFPNSPPTPGTGRTGTPTSAGTSMSAVSVMGSTAGPREQRRKSETARMAPSASMTASTFTARKFSVDAGTTLAGSTTSTSFLAHIALPPILPNMSGRETETNTVGDNNFSVEDTSDPQQGLGTYTAKKPKATLFRTFKQIINPRKVAEKDAVKHDREHFAWMEMQKSLRRVPSPDIGKERPFFAPEDGLEEPQDQDPFEVLKRCHVMKDTLPGPGATTVNSLLDVGPAAFTQVDKVARNVNQRGPHMTPQLLSQKYLTRPYAKAPLSKLRVLFVWVSENIRLEGGPTRDVSGGRYKLGPSGDPMSTAQSNVNAAGESPNLRTGSNGGVGSLSPSAAAAVWMPGPDDHSRGFLQEDSPELAQEVLASRTSKTGEGFANLFAEMALAAGIEDVGVVKGYIKGPMDVFSKEVPPANHAWNVVRINGTYRFIDCCLASPFHPAHYPNRPQTASSFYFLTSPMDLVLSHFPVFLMYQYITPSIPPQIFLRLPFVRPAFFDFGLSLPEFKRRTRLDIKDDQSIEVVIRIDGGGSSPGSVGAGASTTGEGYNPVSGQNGAFAGSVSGLFGGECLGRGCGEGIELRAEVEAMTTEGKVIKRRALAQIMIWNPYQAQVAAMTAQSHPQQQQVQGGSASSSLSVSGSTGVAAMAAGQQYPPHHRQFLPHHCSGIRIAKIKAVLPSETVVGAGGIRKGLVHIYAGRKVEMAPADATPYSLALSLPIRHTGTMPKTPFNYVLPHFSPYEFYVKSPQSEMLYYPHTYKFCVLSLAAQGQASAVSANAVAIAENDAAMAMTVIAGTPSSNMGATVGGSANGTTSPRHMKANSGNGTAGSTGSASIAPMYRPQPNAQQSLRSGFNPPAGAGGPLTATSTCPSIPSMSSPPSMHPSAATASMGMFRLTGGQHFSRLHQRQQYHSQYQMSSSTSIASTSSMSVNGVPSTSLSTGGGGGVAIPRPERLVLRTQTNRIYKLAYDPVRQCHEAEVEVKERGIWECVRMDDGGKSRVGREGASGVVIATWRCV</sequence>
<dbReference type="InterPro" id="IPR036028">
    <property type="entry name" value="SH3-like_dom_sf"/>
</dbReference>
<feature type="compositionally biased region" description="Low complexity" evidence="3">
    <location>
        <begin position="1403"/>
        <end position="1419"/>
    </location>
</feature>
<feature type="region of interest" description="Disordered" evidence="3">
    <location>
        <begin position="590"/>
        <end position="641"/>
    </location>
</feature>
<dbReference type="Gene3D" id="2.30.30.40">
    <property type="entry name" value="SH3 Domains"/>
    <property type="match status" value="1"/>
</dbReference>
<feature type="region of interest" description="Disordered" evidence="3">
    <location>
        <begin position="471"/>
        <end position="499"/>
    </location>
</feature>
<dbReference type="PROSITE" id="PS50002">
    <property type="entry name" value="SH3"/>
    <property type="match status" value="1"/>
</dbReference>
<feature type="region of interest" description="Disordered" evidence="3">
    <location>
        <begin position="878"/>
        <end position="915"/>
    </location>
</feature>
<dbReference type="GO" id="GO:0110085">
    <property type="term" value="C:mitotic actomyosin contractile ring"/>
    <property type="evidence" value="ECO:0007669"/>
    <property type="project" value="TreeGrafter"/>
</dbReference>
<feature type="compositionally biased region" description="Low complexity" evidence="3">
    <location>
        <begin position="1449"/>
        <end position="1466"/>
    </location>
</feature>
<feature type="region of interest" description="Disordered" evidence="3">
    <location>
        <begin position="1383"/>
        <end position="1466"/>
    </location>
</feature>
<feature type="region of interest" description="Disordered" evidence="3">
    <location>
        <begin position="230"/>
        <end position="254"/>
    </location>
</feature>
<dbReference type="GO" id="GO:0140278">
    <property type="term" value="P:mitotic division septum assembly"/>
    <property type="evidence" value="ECO:0007669"/>
    <property type="project" value="TreeGrafter"/>
</dbReference>
<name>A0A9P6K716_9FUNG</name>
<dbReference type="InterPro" id="IPR001452">
    <property type="entry name" value="SH3_domain"/>
</dbReference>
<feature type="region of interest" description="Disordered" evidence="3">
    <location>
        <begin position="73"/>
        <end position="130"/>
    </location>
</feature>
<dbReference type="Proteomes" id="UP000723463">
    <property type="component" value="Unassembled WGS sequence"/>
</dbReference>
<evidence type="ECO:0000256" key="3">
    <source>
        <dbReference type="SAM" id="MobiDB-lite"/>
    </source>
</evidence>
<protein>
    <submittedName>
        <fullName evidence="5">Cytokinesis protein 3</fullName>
    </submittedName>
</protein>
<feature type="region of interest" description="Disordered" evidence="3">
    <location>
        <begin position="680"/>
        <end position="711"/>
    </location>
</feature>
<organism evidence="5 6">
    <name type="scientific">Mortierella hygrophila</name>
    <dbReference type="NCBI Taxonomy" id="979708"/>
    <lineage>
        <taxon>Eukaryota</taxon>
        <taxon>Fungi</taxon>
        <taxon>Fungi incertae sedis</taxon>
        <taxon>Mucoromycota</taxon>
        <taxon>Mortierellomycotina</taxon>
        <taxon>Mortierellomycetes</taxon>
        <taxon>Mortierellales</taxon>
        <taxon>Mortierellaceae</taxon>
        <taxon>Mortierella</taxon>
    </lineage>
</organism>
<feature type="region of interest" description="Disordered" evidence="3">
    <location>
        <begin position="158"/>
        <end position="197"/>
    </location>
</feature>
<dbReference type="InterPro" id="IPR038765">
    <property type="entry name" value="Papain-like_cys_pep_sf"/>
</dbReference>
<dbReference type="SUPFAM" id="SSF54001">
    <property type="entry name" value="Cysteine proteinases"/>
    <property type="match status" value="1"/>
</dbReference>
<dbReference type="PANTHER" id="PTHR46333:SF2">
    <property type="entry name" value="CYTOKINESIS PROTEIN 3"/>
    <property type="match status" value="1"/>
</dbReference>
<dbReference type="SMART" id="SM00326">
    <property type="entry name" value="SH3"/>
    <property type="match status" value="1"/>
</dbReference>
<gene>
    <name evidence="5" type="primary">CYK3</name>
    <name evidence="5" type="ORF">EC957_005286</name>
</gene>
<feature type="compositionally biased region" description="Polar residues" evidence="3">
    <location>
        <begin position="688"/>
        <end position="709"/>
    </location>
</feature>
<accession>A0A9P6K716</accession>